<dbReference type="PANTHER" id="PTHR44169">
    <property type="entry name" value="NADPH-DEPENDENT 1-ACYLDIHYDROXYACETONE PHOSPHATE REDUCTASE"/>
    <property type="match status" value="1"/>
</dbReference>
<dbReference type="Pfam" id="PF00106">
    <property type="entry name" value="adh_short"/>
    <property type="match status" value="1"/>
</dbReference>
<organism evidence="4 5">
    <name type="scientific">Granulicella pectinivorans</name>
    <dbReference type="NCBI Taxonomy" id="474950"/>
    <lineage>
        <taxon>Bacteria</taxon>
        <taxon>Pseudomonadati</taxon>
        <taxon>Acidobacteriota</taxon>
        <taxon>Terriglobia</taxon>
        <taxon>Terriglobales</taxon>
        <taxon>Acidobacteriaceae</taxon>
        <taxon>Granulicella</taxon>
    </lineage>
</organism>
<evidence type="ECO:0000256" key="2">
    <source>
        <dbReference type="ARBA" id="ARBA00023002"/>
    </source>
</evidence>
<evidence type="ECO:0000313" key="5">
    <source>
        <dbReference type="Proteomes" id="UP000199024"/>
    </source>
</evidence>
<gene>
    <name evidence="4" type="ORF">SAMN05421771_2670</name>
</gene>
<accession>A0A1I6MHZ3</accession>
<keyword evidence="5" id="KW-1185">Reference proteome</keyword>
<dbReference type="PRINTS" id="PR00080">
    <property type="entry name" value="SDRFAMILY"/>
</dbReference>
<dbReference type="Gene3D" id="3.40.50.720">
    <property type="entry name" value="NAD(P)-binding Rossmann-like Domain"/>
    <property type="match status" value="1"/>
</dbReference>
<sequence>MAKIILITGASSGIGEEAVKRLMTAGYTVYAGARRLDRMKSLADAGAHVLALDLTDDASMAAAVDTVMQEAGCIDVLINNAGYGSYGALEDVPLEEARRQFDVNLFGLARLTQLVLPAMRAQRSGRIINVSSIGGKFGEPFGTWYHATKFALEGLSDSLRMELYPFGIDVVVIQPGATHSEWSQIAHESLLKYSSDGPYAKGATAHANMMEEGHKGSVPAQPSVVANTIVQAVQASKPKTRYVTGGLARTMLFMRRVLSDRGFDALFRMIGRQMAKSKA</sequence>
<evidence type="ECO:0000256" key="3">
    <source>
        <dbReference type="RuleBase" id="RU000363"/>
    </source>
</evidence>
<dbReference type="EMBL" id="FOZL01000001">
    <property type="protein sequence ID" value="SFS15231.1"/>
    <property type="molecule type" value="Genomic_DNA"/>
</dbReference>
<evidence type="ECO:0000256" key="1">
    <source>
        <dbReference type="ARBA" id="ARBA00006484"/>
    </source>
</evidence>
<dbReference type="PANTHER" id="PTHR44169:SF6">
    <property type="entry name" value="NADPH-DEPENDENT 1-ACYLDIHYDROXYACETONE PHOSPHATE REDUCTASE"/>
    <property type="match status" value="1"/>
</dbReference>
<dbReference type="STRING" id="474950.SAMN05421771_2670"/>
<dbReference type="RefSeq" id="WP_089839572.1">
    <property type="nucleotide sequence ID" value="NZ_FOZL01000001.1"/>
</dbReference>
<proteinExistence type="inferred from homology"/>
<evidence type="ECO:0000313" key="4">
    <source>
        <dbReference type="EMBL" id="SFS15231.1"/>
    </source>
</evidence>
<dbReference type="OrthoDB" id="9808814at2"/>
<dbReference type="Proteomes" id="UP000199024">
    <property type="component" value="Unassembled WGS sequence"/>
</dbReference>
<dbReference type="NCBIfam" id="NF004826">
    <property type="entry name" value="PRK06182.1"/>
    <property type="match status" value="1"/>
</dbReference>
<dbReference type="GO" id="GO:0016491">
    <property type="term" value="F:oxidoreductase activity"/>
    <property type="evidence" value="ECO:0007669"/>
    <property type="project" value="UniProtKB-KW"/>
</dbReference>
<protein>
    <submittedName>
        <fullName evidence="4">NADP-dependent 3-hydroxy acid dehydrogenase YdfG</fullName>
    </submittedName>
</protein>
<dbReference type="InterPro" id="IPR036291">
    <property type="entry name" value="NAD(P)-bd_dom_sf"/>
</dbReference>
<name>A0A1I6MHZ3_9BACT</name>
<dbReference type="CDD" id="cd05374">
    <property type="entry name" value="17beta-HSD-like_SDR_c"/>
    <property type="match status" value="1"/>
</dbReference>
<dbReference type="InterPro" id="IPR002347">
    <property type="entry name" value="SDR_fam"/>
</dbReference>
<keyword evidence="2" id="KW-0560">Oxidoreductase</keyword>
<dbReference type="SUPFAM" id="SSF51735">
    <property type="entry name" value="NAD(P)-binding Rossmann-fold domains"/>
    <property type="match status" value="1"/>
</dbReference>
<comment type="similarity">
    <text evidence="1 3">Belongs to the short-chain dehydrogenases/reductases (SDR) family.</text>
</comment>
<reference evidence="4 5" key="1">
    <citation type="submission" date="2016-10" db="EMBL/GenBank/DDBJ databases">
        <authorList>
            <person name="de Groot N.N."/>
        </authorList>
    </citation>
    <scope>NUCLEOTIDE SEQUENCE [LARGE SCALE GENOMIC DNA]</scope>
    <source>
        <strain evidence="4 5">DSM 21001</strain>
    </source>
</reference>
<dbReference type="PRINTS" id="PR00081">
    <property type="entry name" value="GDHRDH"/>
</dbReference>
<dbReference type="AlphaFoldDB" id="A0A1I6MHZ3"/>